<name>A0AAU6S918_9MICO</name>
<evidence type="ECO:0000259" key="1">
    <source>
        <dbReference type="PROSITE" id="PS51819"/>
    </source>
</evidence>
<dbReference type="SUPFAM" id="SSF54593">
    <property type="entry name" value="Glyoxalase/Bleomycin resistance protein/Dihydroxybiphenyl dioxygenase"/>
    <property type="match status" value="1"/>
</dbReference>
<dbReference type="RefSeq" id="WP_349427966.1">
    <property type="nucleotide sequence ID" value="NZ_CP151632.1"/>
</dbReference>
<dbReference type="EMBL" id="CP151632">
    <property type="protein sequence ID" value="WZO33414.1"/>
    <property type="molecule type" value="Genomic_DNA"/>
</dbReference>
<dbReference type="PROSITE" id="PS51819">
    <property type="entry name" value="VOC"/>
    <property type="match status" value="1"/>
</dbReference>
<dbReference type="InterPro" id="IPR029068">
    <property type="entry name" value="Glyas_Bleomycin-R_OHBP_Dase"/>
</dbReference>
<proteinExistence type="predicted"/>
<organism evidence="2">
    <name type="scientific">Microbacterium sp. LWS13-1.2</name>
    <dbReference type="NCBI Taxonomy" id="3135264"/>
    <lineage>
        <taxon>Bacteria</taxon>
        <taxon>Bacillati</taxon>
        <taxon>Actinomycetota</taxon>
        <taxon>Actinomycetes</taxon>
        <taxon>Micrococcales</taxon>
        <taxon>Microbacteriaceae</taxon>
        <taxon>Microbacterium</taxon>
    </lineage>
</organism>
<dbReference type="Pfam" id="PF00903">
    <property type="entry name" value="Glyoxalase"/>
    <property type="match status" value="1"/>
</dbReference>
<dbReference type="InterPro" id="IPR004360">
    <property type="entry name" value="Glyas_Fos-R_dOase_dom"/>
</dbReference>
<dbReference type="InterPro" id="IPR037523">
    <property type="entry name" value="VOC_core"/>
</dbReference>
<sequence>MVADLRIEIFPDDLDGAVDFYTRVLGFSLVRDERHLEWAYVALELGRVRVGAARRPSVDAAPRRPPVGVELVLETDDLDAARRRIADEGWPVDDDVQAQPWGLRDFRVLDPSGYYWRLTEHPR</sequence>
<evidence type="ECO:0000313" key="2">
    <source>
        <dbReference type="EMBL" id="WZO33414.1"/>
    </source>
</evidence>
<accession>A0AAU6S918</accession>
<dbReference type="Gene3D" id="3.10.180.10">
    <property type="entry name" value="2,3-Dihydroxybiphenyl 1,2-Dioxygenase, domain 1"/>
    <property type="match status" value="1"/>
</dbReference>
<dbReference type="AlphaFoldDB" id="A0AAU6S918"/>
<gene>
    <name evidence="2" type="ORF">MRBLWS13_001038</name>
</gene>
<feature type="domain" description="VOC" evidence="1">
    <location>
        <begin position="3"/>
        <end position="121"/>
    </location>
</feature>
<reference evidence="2" key="1">
    <citation type="submission" date="2024-04" db="EMBL/GenBank/DDBJ databases">
        <authorList>
            <person name="Roder T."/>
            <person name="Oberhansli S."/>
            <person name="Kreuzer M."/>
        </authorList>
    </citation>
    <scope>NUCLEOTIDE SEQUENCE</scope>
    <source>
        <strain evidence="2">LWS13-1.2</strain>
    </source>
</reference>
<protein>
    <submittedName>
        <fullName evidence="2">VOC family protein</fullName>
    </submittedName>
</protein>